<reference evidence="1" key="1">
    <citation type="journal article" date="2013" name="J. Plant Res.">
        <title>Effect of fungi and light on seed germination of three Opuntia species from semiarid lands of central Mexico.</title>
        <authorList>
            <person name="Delgado-Sanchez P."/>
            <person name="Jimenez-Bremont J.F."/>
            <person name="Guerrero-Gonzalez Mde L."/>
            <person name="Flores J."/>
        </authorList>
    </citation>
    <scope>NUCLEOTIDE SEQUENCE</scope>
    <source>
        <tissue evidence="1">Cladode</tissue>
    </source>
</reference>
<sequence length="121" mass="14798">MEITRRDIILVLKYPRMILRLTSPFMGQMYGLPQISCLVGGGLWRNIIPMLWRWQELLQELLLLHLIWMRISLISQRCWEHLLHSYVYCIMKVMFLIYQKEHTELEHILIMASLHFWPRMM</sequence>
<reference evidence="1" key="2">
    <citation type="submission" date="2020-07" db="EMBL/GenBank/DDBJ databases">
        <authorList>
            <person name="Vera ALvarez R."/>
            <person name="Arias-Moreno D.M."/>
            <person name="Jimenez-Jacinto V."/>
            <person name="Jimenez-Bremont J.F."/>
            <person name="Swaminathan K."/>
            <person name="Moose S.P."/>
            <person name="Guerrero-Gonzalez M.L."/>
            <person name="Marino-Ramirez L."/>
            <person name="Landsman D."/>
            <person name="Rodriguez-Kessler M."/>
            <person name="Delgado-Sanchez P."/>
        </authorList>
    </citation>
    <scope>NUCLEOTIDE SEQUENCE</scope>
    <source>
        <tissue evidence="1">Cladode</tissue>
    </source>
</reference>
<name>A0A7C9D5G5_OPUST</name>
<organism evidence="1">
    <name type="scientific">Opuntia streptacantha</name>
    <name type="common">Prickly pear cactus</name>
    <name type="synonym">Opuntia cardona</name>
    <dbReference type="NCBI Taxonomy" id="393608"/>
    <lineage>
        <taxon>Eukaryota</taxon>
        <taxon>Viridiplantae</taxon>
        <taxon>Streptophyta</taxon>
        <taxon>Embryophyta</taxon>
        <taxon>Tracheophyta</taxon>
        <taxon>Spermatophyta</taxon>
        <taxon>Magnoliopsida</taxon>
        <taxon>eudicotyledons</taxon>
        <taxon>Gunneridae</taxon>
        <taxon>Pentapetalae</taxon>
        <taxon>Caryophyllales</taxon>
        <taxon>Cactineae</taxon>
        <taxon>Cactaceae</taxon>
        <taxon>Opuntioideae</taxon>
        <taxon>Opuntia</taxon>
    </lineage>
</organism>
<dbReference type="EMBL" id="GISG01090853">
    <property type="protein sequence ID" value="MBA4634361.1"/>
    <property type="molecule type" value="Transcribed_RNA"/>
</dbReference>
<proteinExistence type="predicted"/>
<evidence type="ECO:0000313" key="1">
    <source>
        <dbReference type="EMBL" id="MBA4634361.1"/>
    </source>
</evidence>
<dbReference type="AlphaFoldDB" id="A0A7C9D5G5"/>
<accession>A0A7C9D5G5</accession>
<protein>
    <submittedName>
        <fullName evidence="1">Uncharacterized protein</fullName>
    </submittedName>
</protein>